<organism evidence="1">
    <name type="scientific">uncultured Caudovirales phage</name>
    <dbReference type="NCBI Taxonomy" id="2100421"/>
    <lineage>
        <taxon>Viruses</taxon>
        <taxon>Duplodnaviria</taxon>
        <taxon>Heunggongvirae</taxon>
        <taxon>Uroviricota</taxon>
        <taxon>Caudoviricetes</taxon>
        <taxon>Peduoviridae</taxon>
        <taxon>Maltschvirus</taxon>
        <taxon>Maltschvirus maltsch</taxon>
    </lineage>
</organism>
<evidence type="ECO:0000313" key="1">
    <source>
        <dbReference type="EMBL" id="CAB4183499.1"/>
    </source>
</evidence>
<sequence length="50" mass="5761">MDKYSEDETLWKLRGELLLGCCIEICQEESTDNGTAQKIEARIRALKEKT</sequence>
<protein>
    <submittedName>
        <fullName evidence="1">Uncharacterized protein</fullName>
    </submittedName>
</protein>
<name>A0A6J5QG72_9CAUD</name>
<reference evidence="1" key="1">
    <citation type="submission" date="2020-05" db="EMBL/GenBank/DDBJ databases">
        <authorList>
            <person name="Chiriac C."/>
            <person name="Salcher M."/>
            <person name="Ghai R."/>
            <person name="Kavagutti S V."/>
        </authorList>
    </citation>
    <scope>NUCLEOTIDE SEQUENCE</scope>
</reference>
<gene>
    <name evidence="1" type="ORF">UFOVP1104_1</name>
</gene>
<proteinExistence type="predicted"/>
<dbReference type="EMBL" id="LR797047">
    <property type="protein sequence ID" value="CAB4183499.1"/>
    <property type="molecule type" value="Genomic_DNA"/>
</dbReference>
<accession>A0A6J5QG72</accession>